<feature type="transmembrane region" description="Helical" evidence="8">
    <location>
        <begin position="9"/>
        <end position="31"/>
    </location>
</feature>
<dbReference type="InterPro" id="IPR004268">
    <property type="entry name" value="MurJ"/>
</dbReference>
<comment type="caution">
    <text evidence="9">The sequence shown here is derived from an EMBL/GenBank/DDBJ whole genome shotgun (WGS) entry which is preliminary data.</text>
</comment>
<dbReference type="Proteomes" id="UP000823868">
    <property type="component" value="Unassembled WGS sequence"/>
</dbReference>
<dbReference type="InterPro" id="IPR024923">
    <property type="entry name" value="PG_synth_SpoVB"/>
</dbReference>
<dbReference type="GO" id="GO:0009252">
    <property type="term" value="P:peptidoglycan biosynthetic process"/>
    <property type="evidence" value="ECO:0007669"/>
    <property type="project" value="UniProtKB-KW"/>
</dbReference>
<dbReference type="Pfam" id="PF01943">
    <property type="entry name" value="Polysacc_synt"/>
    <property type="match status" value="1"/>
</dbReference>
<feature type="transmembrane region" description="Helical" evidence="8">
    <location>
        <begin position="91"/>
        <end position="111"/>
    </location>
</feature>
<dbReference type="CDD" id="cd13124">
    <property type="entry name" value="MATE_SpoVB_like"/>
    <property type="match status" value="1"/>
</dbReference>
<dbReference type="InterPro" id="IPR002797">
    <property type="entry name" value="Polysacc_synth"/>
</dbReference>
<dbReference type="EMBL" id="DXDX01000182">
    <property type="protein sequence ID" value="HIY22219.1"/>
    <property type="molecule type" value="Genomic_DNA"/>
</dbReference>
<evidence type="ECO:0000256" key="1">
    <source>
        <dbReference type="ARBA" id="ARBA00004651"/>
    </source>
</evidence>
<keyword evidence="7 8" id="KW-0472">Membrane</keyword>
<evidence type="ECO:0000256" key="4">
    <source>
        <dbReference type="ARBA" id="ARBA00022960"/>
    </source>
</evidence>
<keyword evidence="5" id="KW-0573">Peptidoglycan synthesis</keyword>
<keyword evidence="4" id="KW-0133">Cell shape</keyword>
<feature type="transmembrane region" description="Helical" evidence="8">
    <location>
        <begin position="169"/>
        <end position="187"/>
    </location>
</feature>
<feature type="transmembrane region" description="Helical" evidence="8">
    <location>
        <begin position="409"/>
        <end position="430"/>
    </location>
</feature>
<evidence type="ECO:0000313" key="9">
    <source>
        <dbReference type="EMBL" id="HIY22219.1"/>
    </source>
</evidence>
<evidence type="ECO:0000256" key="5">
    <source>
        <dbReference type="ARBA" id="ARBA00022984"/>
    </source>
</evidence>
<dbReference type="InterPro" id="IPR050833">
    <property type="entry name" value="Poly_Biosynth_Transport"/>
</dbReference>
<evidence type="ECO:0000313" key="10">
    <source>
        <dbReference type="Proteomes" id="UP000823868"/>
    </source>
</evidence>
<evidence type="ECO:0000256" key="8">
    <source>
        <dbReference type="SAM" id="Phobius"/>
    </source>
</evidence>
<sequence length="599" mass="63448">MSSQQKKNTFFGGVAILMASTIIIKIIGAIYKIPLGIILSDEAYGDFGAAYNIYSFFLTISTAGLPVALSKTVSEANALGRYNQVQKVFRVAFFAFLAMGTLSFLCMSVFAQPVAKYALQNEKAVWCVMALSPAVLCTCCCSAFRGYAQGHMNMLPTAISQVMENASKLLIGMGLALFIGSLALQPADFGDRMMAVGAIFGVSVGSILSVIYLSINHRRTRRLRPGPFTDRPDTSGEILVRLLKLAIPITISSSTSAIVTLIDTNLVNGQLQNVFQSILDSGMAVTSQSQGLFDIGNKAVQILQENLQAATVDQTVVPVLDSARGLYGAYQKCMSVYNLPFNLMVPLTASIIPAVSAARARHNDLEARQVSESALRFGALLALPCGMGLFALGEPIMWLLTGGNTDHTIAGPLLSILGLASIFVCIQLIATSILQANGIVTLPIVTVVIGGVVKIIVNYTLVGNPNIMIYGAPVGTLCCFAIAAILNLLIIKGRVPSAPSYLKAFFKPLIAAVVMGGAAWATYGATARLLGGMSAFQKVDEVTGALSLSFLGNAGATAVAIGVGVIIYFALVLILHVISREDLELMPKGDKIARLLRIK</sequence>
<dbReference type="PANTHER" id="PTHR30250:SF21">
    <property type="entry name" value="LIPID II FLIPPASE MURJ"/>
    <property type="match status" value="1"/>
</dbReference>
<feature type="transmembrane region" description="Helical" evidence="8">
    <location>
        <begin position="442"/>
        <end position="461"/>
    </location>
</feature>
<accession>A0A9D2BZJ1</accession>
<name>A0A9D2BZJ1_9FIRM</name>
<gene>
    <name evidence="9" type="ORF">H9841_10025</name>
</gene>
<organism evidence="9 10">
    <name type="scientific">Candidatus Flavonifractor merdigallinarum</name>
    <dbReference type="NCBI Taxonomy" id="2838589"/>
    <lineage>
        <taxon>Bacteria</taxon>
        <taxon>Bacillati</taxon>
        <taxon>Bacillota</taxon>
        <taxon>Clostridia</taxon>
        <taxon>Eubacteriales</taxon>
        <taxon>Oscillospiraceae</taxon>
        <taxon>Flavonifractor</taxon>
    </lineage>
</organism>
<feature type="transmembrane region" description="Helical" evidence="8">
    <location>
        <begin position="193"/>
        <end position="215"/>
    </location>
</feature>
<evidence type="ECO:0000256" key="3">
    <source>
        <dbReference type="ARBA" id="ARBA00022692"/>
    </source>
</evidence>
<evidence type="ECO:0000256" key="2">
    <source>
        <dbReference type="ARBA" id="ARBA00022475"/>
    </source>
</evidence>
<dbReference type="GO" id="GO:0005886">
    <property type="term" value="C:plasma membrane"/>
    <property type="evidence" value="ECO:0007669"/>
    <property type="project" value="UniProtKB-SubCell"/>
</dbReference>
<feature type="transmembrane region" description="Helical" evidence="8">
    <location>
        <begin position="123"/>
        <end position="148"/>
    </location>
</feature>
<comment type="subcellular location">
    <subcellularLocation>
        <location evidence="1">Cell membrane</location>
        <topology evidence="1">Multi-pass membrane protein</topology>
    </subcellularLocation>
</comment>
<dbReference type="AlphaFoldDB" id="A0A9D2BZJ1"/>
<dbReference type="Pfam" id="PF03023">
    <property type="entry name" value="MurJ"/>
    <property type="match status" value="1"/>
</dbReference>
<reference evidence="9" key="1">
    <citation type="journal article" date="2021" name="PeerJ">
        <title>Extensive microbial diversity within the chicken gut microbiome revealed by metagenomics and culture.</title>
        <authorList>
            <person name="Gilroy R."/>
            <person name="Ravi A."/>
            <person name="Getino M."/>
            <person name="Pursley I."/>
            <person name="Horton D.L."/>
            <person name="Alikhan N.F."/>
            <person name="Baker D."/>
            <person name="Gharbi K."/>
            <person name="Hall N."/>
            <person name="Watson M."/>
            <person name="Adriaenssens E.M."/>
            <person name="Foster-Nyarko E."/>
            <person name="Jarju S."/>
            <person name="Secka A."/>
            <person name="Antonio M."/>
            <person name="Oren A."/>
            <person name="Chaudhuri R.R."/>
            <person name="La Ragione R."/>
            <person name="Hildebrand F."/>
            <person name="Pallen M.J."/>
        </authorList>
    </citation>
    <scope>NUCLEOTIDE SEQUENCE</scope>
    <source>
        <strain evidence="9">ChiBcec16_6824</strain>
    </source>
</reference>
<feature type="transmembrane region" description="Helical" evidence="8">
    <location>
        <begin position="51"/>
        <end position="70"/>
    </location>
</feature>
<keyword evidence="2" id="KW-1003">Cell membrane</keyword>
<dbReference type="PANTHER" id="PTHR30250">
    <property type="entry name" value="PST FAMILY PREDICTED COLANIC ACID TRANSPORTER"/>
    <property type="match status" value="1"/>
</dbReference>
<evidence type="ECO:0000256" key="6">
    <source>
        <dbReference type="ARBA" id="ARBA00022989"/>
    </source>
</evidence>
<keyword evidence="3 8" id="KW-0812">Transmembrane</keyword>
<keyword evidence="6 8" id="KW-1133">Transmembrane helix</keyword>
<reference evidence="9" key="2">
    <citation type="submission" date="2021-04" db="EMBL/GenBank/DDBJ databases">
        <authorList>
            <person name="Gilroy R."/>
        </authorList>
    </citation>
    <scope>NUCLEOTIDE SEQUENCE</scope>
    <source>
        <strain evidence="9">ChiBcec16_6824</strain>
    </source>
</reference>
<feature type="transmembrane region" description="Helical" evidence="8">
    <location>
        <begin position="509"/>
        <end position="530"/>
    </location>
</feature>
<evidence type="ECO:0000256" key="7">
    <source>
        <dbReference type="ARBA" id="ARBA00023136"/>
    </source>
</evidence>
<proteinExistence type="predicted"/>
<feature type="transmembrane region" description="Helical" evidence="8">
    <location>
        <begin position="377"/>
        <end position="397"/>
    </location>
</feature>
<feature type="transmembrane region" description="Helical" evidence="8">
    <location>
        <begin position="467"/>
        <end position="489"/>
    </location>
</feature>
<feature type="transmembrane region" description="Helical" evidence="8">
    <location>
        <begin position="550"/>
        <end position="578"/>
    </location>
</feature>
<dbReference type="PIRSF" id="PIRSF038958">
    <property type="entry name" value="PG_synth_SpoVB"/>
    <property type="match status" value="1"/>
</dbReference>
<dbReference type="GO" id="GO:0008360">
    <property type="term" value="P:regulation of cell shape"/>
    <property type="evidence" value="ECO:0007669"/>
    <property type="project" value="UniProtKB-KW"/>
</dbReference>
<protein>
    <submittedName>
        <fullName evidence="9">Oligosaccharide flippase family protein</fullName>
    </submittedName>
</protein>